<evidence type="ECO:0000259" key="1">
    <source>
        <dbReference type="Pfam" id="PF03417"/>
    </source>
</evidence>
<dbReference type="Proteomes" id="UP001058271">
    <property type="component" value="Chromosome"/>
</dbReference>
<dbReference type="PANTHER" id="PTHR34180">
    <property type="entry name" value="PEPTIDASE C45"/>
    <property type="match status" value="1"/>
</dbReference>
<dbReference type="Pfam" id="PF03417">
    <property type="entry name" value="AAT"/>
    <property type="match status" value="1"/>
</dbReference>
<dbReference type="Gene3D" id="1.10.10.2120">
    <property type="match status" value="1"/>
</dbReference>
<protein>
    <recommendedName>
        <fullName evidence="1">Peptidase C45 hydrolase domain-containing protein</fullName>
    </recommendedName>
</protein>
<dbReference type="InterPro" id="IPR047801">
    <property type="entry name" value="Peptidase_C45"/>
</dbReference>
<dbReference type="NCBIfam" id="NF040521">
    <property type="entry name" value="C45_proenzyme"/>
    <property type="match status" value="1"/>
</dbReference>
<dbReference type="Gene3D" id="3.60.60.10">
    <property type="entry name" value="Penicillin V Acylase, Chain A"/>
    <property type="match status" value="1"/>
</dbReference>
<name>A0ABY5Z4I0_9ACTN</name>
<dbReference type="InterPro" id="IPR005079">
    <property type="entry name" value="Peptidase_C45_hydrolase"/>
</dbReference>
<organism evidence="2 3">
    <name type="scientific">Dactylosporangium roseum</name>
    <dbReference type="NCBI Taxonomy" id="47989"/>
    <lineage>
        <taxon>Bacteria</taxon>
        <taxon>Bacillati</taxon>
        <taxon>Actinomycetota</taxon>
        <taxon>Actinomycetes</taxon>
        <taxon>Micromonosporales</taxon>
        <taxon>Micromonosporaceae</taxon>
        <taxon>Dactylosporangium</taxon>
    </lineage>
</organism>
<dbReference type="InterPro" id="IPR047794">
    <property type="entry name" value="C45_proenzyme-like"/>
</dbReference>
<evidence type="ECO:0000313" key="3">
    <source>
        <dbReference type="Proteomes" id="UP001058271"/>
    </source>
</evidence>
<accession>A0ABY5Z4I0</accession>
<keyword evidence="3" id="KW-1185">Reference proteome</keyword>
<dbReference type="EMBL" id="CP073721">
    <property type="protein sequence ID" value="UWZ36965.1"/>
    <property type="molecule type" value="Genomic_DNA"/>
</dbReference>
<dbReference type="RefSeq" id="WP_260726310.1">
    <property type="nucleotide sequence ID" value="NZ_BAAABS010000069.1"/>
</dbReference>
<evidence type="ECO:0000313" key="2">
    <source>
        <dbReference type="EMBL" id="UWZ36965.1"/>
    </source>
</evidence>
<proteinExistence type="predicted"/>
<feature type="domain" description="Peptidase C45 hydrolase" evidence="1">
    <location>
        <begin position="139"/>
        <end position="367"/>
    </location>
</feature>
<gene>
    <name evidence="2" type="ORF">Drose_01105</name>
</gene>
<reference evidence="2" key="1">
    <citation type="submission" date="2021-04" db="EMBL/GenBank/DDBJ databases">
        <title>Biosynthetic gene clusters of Dactylosporangioum roseum.</title>
        <authorList>
            <person name="Hartkoorn R.C."/>
            <person name="Beaudoing E."/>
            <person name="Hot D."/>
            <person name="Moureu S."/>
        </authorList>
    </citation>
    <scope>NUCLEOTIDE SEQUENCE</scope>
    <source>
        <strain evidence="2">NRRL B-16295</strain>
    </source>
</reference>
<dbReference type="PANTHER" id="PTHR34180:SF1">
    <property type="entry name" value="BETA-ALANYL-DOPAMINE_CARCININE HYDROLASE"/>
    <property type="match status" value="1"/>
</dbReference>
<sequence length="384" mass="40318">MIRVVEGRAQGVVAFSVFGMDLPLPLITVEGTPGECGIAYGNSAADLIAANTANYLARFASDAGIDAASARRFGSLFRDASHRHAPRVAQMLDGVAEGSGVDVTEIYALNGRSELLYAGNNAATECTAIGVLDTRTASGHTLLAQNWDWHPAQRPYALLLATRDEHGSQVLALTEAGMLAKAGFNDAGLGVCVNLLGSDRDGRSGGVPYHVLLRAVLEARVLGTAIAAACATPRGCSINLLVGQAFGDGIPGEVLDMEVAPGDVGFLNPVDGVITHANHFEAPLPLFDVLRGIGSASFFRGARSRRLLGDGLLDESRIRAVLADHGGYPQSICRHDVHAPSAAGLTESLYAVLLDLDERRMSIAAGPPCQADKYHDIRLDGLFV</sequence>